<feature type="transmembrane region" description="Helical" evidence="1">
    <location>
        <begin position="6"/>
        <end position="27"/>
    </location>
</feature>
<comment type="caution">
    <text evidence="2">The sequence shown here is derived from an EMBL/GenBank/DDBJ whole genome shotgun (WGS) entry which is preliminary data.</text>
</comment>
<dbReference type="AlphaFoldDB" id="A0A7W3REL0"/>
<evidence type="ECO:0000313" key="2">
    <source>
        <dbReference type="EMBL" id="MBA9039200.1"/>
    </source>
</evidence>
<gene>
    <name evidence="2" type="ORF">HNP21_002307</name>
</gene>
<protein>
    <submittedName>
        <fullName evidence="2">Uncharacterized protein</fullName>
    </submittedName>
</protein>
<dbReference type="Proteomes" id="UP000543174">
    <property type="component" value="Unassembled WGS sequence"/>
</dbReference>
<keyword evidence="1" id="KW-1133">Transmembrane helix</keyword>
<keyword evidence="3" id="KW-1185">Reference proteome</keyword>
<evidence type="ECO:0000256" key="1">
    <source>
        <dbReference type="SAM" id="Phobius"/>
    </source>
</evidence>
<dbReference type="EMBL" id="JACJHT010000002">
    <property type="protein sequence ID" value="MBA9039200.1"/>
    <property type="molecule type" value="Genomic_DNA"/>
</dbReference>
<keyword evidence="1" id="KW-0812">Transmembrane</keyword>
<reference evidence="2" key="1">
    <citation type="submission" date="2020-08" db="EMBL/GenBank/DDBJ databases">
        <title>Functional genomics of gut bacteria from endangered species of beetles.</title>
        <authorList>
            <person name="Carlos-Shanley C."/>
        </authorList>
    </citation>
    <scope>NUCLEOTIDE SEQUENCE [LARGE SCALE GENOMIC DNA]</scope>
    <source>
        <strain evidence="2">S00060</strain>
    </source>
</reference>
<sequence length="30" mass="3446">MKKMMWWIVGITIGVLLLGILVGYLSFYSI</sequence>
<name>A0A7W3REL0_PRIAR</name>
<evidence type="ECO:0000313" key="3">
    <source>
        <dbReference type="Proteomes" id="UP000543174"/>
    </source>
</evidence>
<proteinExistence type="predicted"/>
<accession>A0A7W3REL0</accession>
<organism evidence="2 3">
    <name type="scientific">Priestia aryabhattai</name>
    <name type="common">Bacillus aryabhattai</name>
    <dbReference type="NCBI Taxonomy" id="412384"/>
    <lineage>
        <taxon>Bacteria</taxon>
        <taxon>Bacillati</taxon>
        <taxon>Bacillota</taxon>
        <taxon>Bacilli</taxon>
        <taxon>Bacillales</taxon>
        <taxon>Bacillaceae</taxon>
        <taxon>Priestia</taxon>
    </lineage>
</organism>
<keyword evidence="1" id="KW-0472">Membrane</keyword>